<dbReference type="Proteomes" id="UP000314616">
    <property type="component" value="Chromosome"/>
</dbReference>
<accession>A0A5B8C4Y9</accession>
<feature type="chain" id="PRO_5022685297" evidence="2">
    <location>
        <begin position="26"/>
        <end position="350"/>
    </location>
</feature>
<dbReference type="InterPro" id="IPR038404">
    <property type="entry name" value="TRAP_DctP_sf"/>
</dbReference>
<dbReference type="Gene3D" id="3.40.190.170">
    <property type="entry name" value="Bacterial extracellular solute-binding protein, family 7"/>
    <property type="match status" value="1"/>
</dbReference>
<dbReference type="Pfam" id="PF03480">
    <property type="entry name" value="DctP"/>
    <property type="match status" value="1"/>
</dbReference>
<proteinExistence type="predicted"/>
<dbReference type="AlphaFoldDB" id="A0A5B8C4Y9"/>
<dbReference type="OrthoDB" id="9815946at2"/>
<dbReference type="EMBL" id="CP040915">
    <property type="protein sequence ID" value="QDC25654.1"/>
    <property type="molecule type" value="Genomic_DNA"/>
</dbReference>
<evidence type="ECO:0000256" key="2">
    <source>
        <dbReference type="SAM" id="SignalP"/>
    </source>
</evidence>
<protein>
    <submittedName>
        <fullName evidence="3">TRAP transporter substrate-binding protein</fullName>
    </submittedName>
</protein>
<dbReference type="GO" id="GO:0055085">
    <property type="term" value="P:transmembrane transport"/>
    <property type="evidence" value="ECO:0007669"/>
    <property type="project" value="InterPro"/>
</dbReference>
<dbReference type="PROSITE" id="PS51257">
    <property type="entry name" value="PROKAR_LIPOPROTEIN"/>
    <property type="match status" value="1"/>
</dbReference>
<keyword evidence="1 2" id="KW-0732">Signal</keyword>
<dbReference type="PANTHER" id="PTHR33376:SF4">
    <property type="entry name" value="SIALIC ACID-BINDING PERIPLASMIC PROTEIN SIAP"/>
    <property type="match status" value="1"/>
</dbReference>
<reference evidence="3 4" key="1">
    <citation type="submission" date="2019-05" db="EMBL/GenBank/DDBJ databases">
        <title>Georgenia *** sp. nov., and Georgenia *** sp. nov., isolated from the intestinal contents of plateau pika (Ochotona curzoniae) in the Qinghai-Tibet plateau of China.</title>
        <authorList>
            <person name="Tian Z."/>
        </authorList>
    </citation>
    <scope>NUCLEOTIDE SEQUENCE [LARGE SCALE GENOMIC DNA]</scope>
    <source>
        <strain evidence="3 4">Z443</strain>
    </source>
</reference>
<dbReference type="NCBIfam" id="NF037995">
    <property type="entry name" value="TRAP_S1"/>
    <property type="match status" value="1"/>
</dbReference>
<name>A0A5B8C4Y9_9MICO</name>
<dbReference type="KEGG" id="gyu:FE374_14475"/>
<dbReference type="InterPro" id="IPR018389">
    <property type="entry name" value="DctP_fam"/>
</dbReference>
<gene>
    <name evidence="3" type="ORF">FE374_14475</name>
</gene>
<evidence type="ECO:0000313" key="4">
    <source>
        <dbReference type="Proteomes" id="UP000314616"/>
    </source>
</evidence>
<dbReference type="RefSeq" id="WP_139929904.1">
    <property type="nucleotide sequence ID" value="NZ_CP040915.1"/>
</dbReference>
<feature type="signal peptide" evidence="2">
    <location>
        <begin position="1"/>
        <end position="25"/>
    </location>
</feature>
<sequence>MLLTSGRRKNLTTLTALGAGVAVLAACAPDTESSSDGTDGAAAGDVIEYRVATIEGVGTPMNDGFDRFVEEVEQCSDGRLVGTNFPAGQLGGFVDLIDGNRSGTYEITSGGFDVEGELAPSLSALSLGYVFEDEEHVERVIDEMMPQMAEELEATTGATILGMGEDGWRWTFSTRPVANLDDLAGLKIRVPEAEIPLGLWTALGAAPTPVPFTEMYNALETGVIEGGESALAQIDANAFWEPAPHLNNTKHWFNIKPVRANAEWFNALEPELQDCLTTTAEEVFDEVRTTSRQLEAETLEKLQAEGVTVLEEPTDLDEWKARSATYDEQYFAKFPEAEEFIADVKSLASN</sequence>
<evidence type="ECO:0000313" key="3">
    <source>
        <dbReference type="EMBL" id="QDC25654.1"/>
    </source>
</evidence>
<organism evidence="3 4">
    <name type="scientific">Georgenia yuyongxinii</name>
    <dbReference type="NCBI Taxonomy" id="2589797"/>
    <lineage>
        <taxon>Bacteria</taxon>
        <taxon>Bacillati</taxon>
        <taxon>Actinomycetota</taxon>
        <taxon>Actinomycetes</taxon>
        <taxon>Micrococcales</taxon>
        <taxon>Bogoriellaceae</taxon>
        <taxon>Georgenia</taxon>
    </lineage>
</organism>
<dbReference type="CDD" id="cd13603">
    <property type="entry name" value="PBP2_TRAP_Siap_TeaA_like"/>
    <property type="match status" value="1"/>
</dbReference>
<dbReference type="PANTHER" id="PTHR33376">
    <property type="match status" value="1"/>
</dbReference>
<evidence type="ECO:0000256" key="1">
    <source>
        <dbReference type="ARBA" id="ARBA00022729"/>
    </source>
</evidence>